<comment type="cofactor">
    <cofactor evidence="1">
        <name>pyridoxal 5'-phosphate</name>
        <dbReference type="ChEBI" id="CHEBI:597326"/>
    </cofactor>
</comment>
<dbReference type="EC" id="2.3.1.47" evidence="6"/>
<evidence type="ECO:0000256" key="2">
    <source>
        <dbReference type="ARBA" id="ARBA00010008"/>
    </source>
</evidence>
<keyword evidence="3 6" id="KW-0808">Transferase</keyword>
<dbReference type="PANTHER" id="PTHR13693:SF77">
    <property type="entry name" value="8-AMINO-7-OXONONANOATE SYNTHASE"/>
    <property type="match status" value="1"/>
</dbReference>
<evidence type="ECO:0000256" key="3">
    <source>
        <dbReference type="ARBA" id="ARBA00022679"/>
    </source>
</evidence>
<keyword evidence="7" id="KW-1185">Reference proteome</keyword>
<dbReference type="InterPro" id="IPR015421">
    <property type="entry name" value="PyrdxlP-dep_Trfase_major"/>
</dbReference>
<name>A0ABT8F4P4_9BACT</name>
<evidence type="ECO:0000313" key="7">
    <source>
        <dbReference type="Proteomes" id="UP001168552"/>
    </source>
</evidence>
<evidence type="ECO:0000256" key="4">
    <source>
        <dbReference type="ARBA" id="ARBA00022898"/>
    </source>
</evidence>
<evidence type="ECO:0000259" key="5">
    <source>
        <dbReference type="Pfam" id="PF00155"/>
    </source>
</evidence>
<dbReference type="Proteomes" id="UP001168552">
    <property type="component" value="Unassembled WGS sequence"/>
</dbReference>
<organism evidence="6 7">
    <name type="scientific">Shiella aurantiaca</name>
    <dbReference type="NCBI Taxonomy" id="3058365"/>
    <lineage>
        <taxon>Bacteria</taxon>
        <taxon>Pseudomonadati</taxon>
        <taxon>Bacteroidota</taxon>
        <taxon>Cytophagia</taxon>
        <taxon>Cytophagales</taxon>
        <taxon>Shiellaceae</taxon>
        <taxon>Shiella</taxon>
    </lineage>
</organism>
<feature type="domain" description="Aminotransferase class I/classII large" evidence="5">
    <location>
        <begin position="35"/>
        <end position="383"/>
    </location>
</feature>
<evidence type="ECO:0000313" key="6">
    <source>
        <dbReference type="EMBL" id="MDN4165432.1"/>
    </source>
</evidence>
<protein>
    <submittedName>
        <fullName evidence="6">8-amino-7-oxononanoate synthase</fullName>
        <ecNumber evidence="6">2.3.1.47</ecNumber>
    </submittedName>
</protein>
<dbReference type="InterPro" id="IPR004839">
    <property type="entry name" value="Aminotransferase_I/II_large"/>
</dbReference>
<dbReference type="Pfam" id="PF00155">
    <property type="entry name" value="Aminotran_1_2"/>
    <property type="match status" value="1"/>
</dbReference>
<dbReference type="InterPro" id="IPR015422">
    <property type="entry name" value="PyrdxlP-dep_Trfase_small"/>
</dbReference>
<dbReference type="PANTHER" id="PTHR13693">
    <property type="entry name" value="CLASS II AMINOTRANSFERASE/8-AMINO-7-OXONONANOATE SYNTHASE"/>
    <property type="match status" value="1"/>
</dbReference>
<proteinExistence type="inferred from homology"/>
<keyword evidence="4" id="KW-0663">Pyridoxal phosphate</keyword>
<dbReference type="RefSeq" id="WP_320003957.1">
    <property type="nucleotide sequence ID" value="NZ_JAUHJS010000003.1"/>
</dbReference>
<sequence>MKLNLPDFLHEHLQDQLAQRQKQQNLRKLPLFSPNMVDFSSNDYLGLATNRELTQAIDFAYKNLSPAKNGATGSRLISGNSTYVESVEKDLATIFQGESALLFSSGYMANQAVLSALPGKNDVILYDELAHACIKDGARLSLATRYPFRHNDLSDLTRKIESNQQAEFIYIVVESVYSMDGDQAFLEDLIDLKKRFLKVCLLIDEAHSTGIYGAKGAGLTVEKGLHSAFTARVYTFGKAMGIHGACVVGSEVLKQFLINFSRPFIYTTAPDDHSVAAVQQAFRFLQEHPNLAKDLFDRIHFFQEKKAALDWGKFSWTDSDSPIQSLIIPGNETVKKIAQKMQEQGFFVRGITSPTVKAGQERLRICLHNFNSESEIEQLLQHLHQVIHSENETGHH</sequence>
<gene>
    <name evidence="6" type="ORF">QWY31_07960</name>
</gene>
<accession>A0ABT8F4P4</accession>
<dbReference type="InterPro" id="IPR015424">
    <property type="entry name" value="PyrdxlP-dep_Trfase"/>
</dbReference>
<evidence type="ECO:0000256" key="1">
    <source>
        <dbReference type="ARBA" id="ARBA00001933"/>
    </source>
</evidence>
<keyword evidence="6" id="KW-0012">Acyltransferase</keyword>
<dbReference type="GO" id="GO:0008710">
    <property type="term" value="F:8-amino-7-oxononanoate synthase activity"/>
    <property type="evidence" value="ECO:0007669"/>
    <property type="project" value="UniProtKB-EC"/>
</dbReference>
<comment type="caution">
    <text evidence="6">The sequence shown here is derived from an EMBL/GenBank/DDBJ whole genome shotgun (WGS) entry which is preliminary data.</text>
</comment>
<reference evidence="6" key="1">
    <citation type="submission" date="2023-06" db="EMBL/GenBank/DDBJ databases">
        <title>Cytophagales bacterium Strain LB-30, isolated from soil.</title>
        <authorList>
            <person name="Liu B."/>
        </authorList>
    </citation>
    <scope>NUCLEOTIDE SEQUENCE</scope>
    <source>
        <strain evidence="6">LB-30</strain>
    </source>
</reference>
<comment type="similarity">
    <text evidence="2">Belongs to the class-II pyridoxal-phosphate-dependent aminotransferase family. BioF subfamily.</text>
</comment>
<dbReference type="Gene3D" id="3.40.640.10">
    <property type="entry name" value="Type I PLP-dependent aspartate aminotransferase-like (Major domain)"/>
    <property type="match status" value="1"/>
</dbReference>
<dbReference type="EMBL" id="JAUHJS010000003">
    <property type="protein sequence ID" value="MDN4165432.1"/>
    <property type="molecule type" value="Genomic_DNA"/>
</dbReference>
<dbReference type="SUPFAM" id="SSF53383">
    <property type="entry name" value="PLP-dependent transferases"/>
    <property type="match status" value="1"/>
</dbReference>
<dbReference type="InterPro" id="IPR050087">
    <property type="entry name" value="AON_synthase_class-II"/>
</dbReference>
<dbReference type="Gene3D" id="3.90.1150.10">
    <property type="entry name" value="Aspartate Aminotransferase, domain 1"/>
    <property type="match status" value="1"/>
</dbReference>